<feature type="compositionally biased region" description="Low complexity" evidence="1">
    <location>
        <begin position="227"/>
        <end position="251"/>
    </location>
</feature>
<dbReference type="EMBL" id="AP022588">
    <property type="protein sequence ID" value="BBY30659.1"/>
    <property type="molecule type" value="Genomic_DNA"/>
</dbReference>
<feature type="compositionally biased region" description="Polar residues" evidence="1">
    <location>
        <begin position="215"/>
        <end position="226"/>
    </location>
</feature>
<feature type="transmembrane region" description="Helical" evidence="2">
    <location>
        <begin position="536"/>
        <end position="559"/>
    </location>
</feature>
<evidence type="ECO:0000313" key="4">
    <source>
        <dbReference type="Proteomes" id="UP000467193"/>
    </source>
</evidence>
<feature type="region of interest" description="Disordered" evidence="1">
    <location>
        <begin position="36"/>
        <end position="251"/>
    </location>
</feature>
<protein>
    <submittedName>
        <fullName evidence="3">Uncharacterized protein</fullName>
    </submittedName>
</protein>
<accession>A0A7I7QWA0</accession>
<dbReference type="AlphaFoldDB" id="A0A7I7QWA0"/>
<evidence type="ECO:0000256" key="2">
    <source>
        <dbReference type="SAM" id="Phobius"/>
    </source>
</evidence>
<dbReference type="Proteomes" id="UP000467193">
    <property type="component" value="Chromosome"/>
</dbReference>
<name>A0A7I7QWA0_9MYCO</name>
<feature type="compositionally biased region" description="Low complexity" evidence="1">
    <location>
        <begin position="182"/>
        <end position="214"/>
    </location>
</feature>
<keyword evidence="2" id="KW-0812">Transmembrane</keyword>
<feature type="compositionally biased region" description="Low complexity" evidence="1">
    <location>
        <begin position="38"/>
        <end position="114"/>
    </location>
</feature>
<evidence type="ECO:0000313" key="3">
    <source>
        <dbReference type="EMBL" id="BBY30659.1"/>
    </source>
</evidence>
<dbReference type="RefSeq" id="WP_163800256.1">
    <property type="nucleotide sequence ID" value="NZ_AP022588.1"/>
</dbReference>
<proteinExistence type="predicted"/>
<gene>
    <name evidence="3" type="ORF">MSEDJ_47550</name>
</gene>
<feature type="compositionally biased region" description="Low complexity" evidence="1">
    <location>
        <begin position="163"/>
        <end position="174"/>
    </location>
</feature>
<sequence>MGAREVFEQRRIAATMATGVVVSMTALVAGVAPALAQPGTGPSGPTTTVAVPEPAAEPTEQPTAVREAPAAPPVTQAPVEAPVTQAPVTQAPAPQAPATRAPVTEAPVVEAPVTQAPVVEAPPATRAPAVVEPTPETPAPRPRTTPPAPAPSTTPAPAPAPSSAPASPEARQPESPTPSSTPAPRSETAAPGETTPAAAPTTTPTQPTDPSETTGPSEAQESPTSGSPTSENRSTETSESAEQTATSSVSQAARVIETAEPETLVAPKDDVAVAKTAKVVELPDPLPAPKEEVDSIARLIDLPNVPRDLPGLDRVRDAGRVDDLARRPGAWDRNVRQWRPDWVEYDDYYRPVLSNPYRDPVRIVYVYENRPRIAYIPPLSRIVLEVAQYAAYSFTAVVQGAVDTVANVAVGSFFGGGYFPGIGLPLPPPPPPLLRYDNVPVFVNYSQARYEPFRVQRIIDVGDDARFGERKVLLDGVTPAWGQWRQGAGGERQFEVHRTQQFPGLDQPSEAPLPGDYQLRLLSDEAPSSGMNRRDVYLMSAAGLCAVLSVGAVLVAMAMGRRRNV</sequence>
<dbReference type="InterPro" id="IPR051425">
    <property type="entry name" value="Formin_Homology"/>
</dbReference>
<reference evidence="3 4" key="1">
    <citation type="journal article" date="2019" name="Emerg. Microbes Infect.">
        <title>Comprehensive subspecies identification of 175 nontuberculous mycobacteria species based on 7547 genomic profiles.</title>
        <authorList>
            <person name="Matsumoto Y."/>
            <person name="Kinjo T."/>
            <person name="Motooka D."/>
            <person name="Nabeya D."/>
            <person name="Jung N."/>
            <person name="Uechi K."/>
            <person name="Horii T."/>
            <person name="Iida T."/>
            <person name="Fujita J."/>
            <person name="Nakamura S."/>
        </authorList>
    </citation>
    <scope>NUCLEOTIDE SEQUENCE [LARGE SCALE GENOMIC DNA]</scope>
    <source>
        <strain evidence="3 4">JCM 17899</strain>
    </source>
</reference>
<dbReference type="KEGG" id="msei:MSEDJ_47550"/>
<dbReference type="PANTHER" id="PTHR45725">
    <property type="entry name" value="FORMIN HOMOLOGY 2 FAMILY MEMBER"/>
    <property type="match status" value="1"/>
</dbReference>
<keyword evidence="2" id="KW-0472">Membrane</keyword>
<dbReference type="PRINTS" id="PR01217">
    <property type="entry name" value="PRICHEXTENSN"/>
</dbReference>
<feature type="compositionally biased region" description="Pro residues" evidence="1">
    <location>
        <begin position="135"/>
        <end position="162"/>
    </location>
</feature>
<keyword evidence="4" id="KW-1185">Reference proteome</keyword>
<organism evidence="3 4">
    <name type="scientific">Mycolicibacterium sediminis</name>
    <dbReference type="NCBI Taxonomy" id="1286180"/>
    <lineage>
        <taxon>Bacteria</taxon>
        <taxon>Bacillati</taxon>
        <taxon>Actinomycetota</taxon>
        <taxon>Actinomycetes</taxon>
        <taxon>Mycobacteriales</taxon>
        <taxon>Mycobacteriaceae</taxon>
        <taxon>Mycolicibacterium</taxon>
    </lineage>
</organism>
<keyword evidence="2" id="KW-1133">Transmembrane helix</keyword>
<evidence type="ECO:0000256" key="1">
    <source>
        <dbReference type="SAM" id="MobiDB-lite"/>
    </source>
</evidence>